<evidence type="ECO:0000313" key="2">
    <source>
        <dbReference type="EMBL" id="EWC63387.1"/>
    </source>
</evidence>
<gene>
    <name evidence="2" type="ORF">UO65_1273</name>
</gene>
<feature type="region of interest" description="Disordered" evidence="1">
    <location>
        <begin position="35"/>
        <end position="75"/>
    </location>
</feature>
<accession>A0A8E3BEP3</accession>
<sequence>MVAYAAVSAAVGTVLLVAPKEPAALGSQPPVVTYVDSPGPPAGQAPALSDPRRAPGPSRVAMPVPAGYQRTTGPNGLVTAIPAGWVVSKSSGPAAMQATDPADPNRFVRYGGALAPATGLLESHVDYDRAFSATRPGFRRLSLGTTTYHDTLAVDWEFEHEVPGSVRTHAHSMYWRVNGIEYFIYAAAPAARWAETAPIYDTLVSQTTP</sequence>
<accession>W7J2T8</accession>
<evidence type="ECO:0000256" key="1">
    <source>
        <dbReference type="SAM" id="MobiDB-lite"/>
    </source>
</evidence>
<organism evidence="2 3">
    <name type="scientific">Actinokineospora spheciospongiae</name>
    <dbReference type="NCBI Taxonomy" id="909613"/>
    <lineage>
        <taxon>Bacteria</taxon>
        <taxon>Bacillati</taxon>
        <taxon>Actinomycetota</taxon>
        <taxon>Actinomycetes</taxon>
        <taxon>Pseudonocardiales</taxon>
        <taxon>Pseudonocardiaceae</taxon>
        <taxon>Actinokineospora</taxon>
    </lineage>
</organism>
<protein>
    <submittedName>
        <fullName evidence="2">Uncharacterized protein</fullName>
    </submittedName>
</protein>
<proteinExistence type="predicted"/>
<name>W7J2T8_9PSEU</name>
<dbReference type="EMBL" id="AYXG01000045">
    <property type="protein sequence ID" value="EWC63387.1"/>
    <property type="molecule type" value="Genomic_DNA"/>
</dbReference>
<evidence type="ECO:0000313" key="3">
    <source>
        <dbReference type="Proteomes" id="UP000019277"/>
    </source>
</evidence>
<reference evidence="2 3" key="1">
    <citation type="journal article" date="2014" name="Genome Announc.">
        <title>Draft Genome Sequence of the Antitrypanosomally Active Sponge-Associated Bacterium Actinokineospora sp. Strain EG49.</title>
        <authorList>
            <person name="Harjes J."/>
            <person name="Ryu T."/>
            <person name="Abdelmohsen U.R."/>
            <person name="Moitinho-Silva L."/>
            <person name="Horn H."/>
            <person name="Ravasi T."/>
            <person name="Hentschel U."/>
        </authorList>
    </citation>
    <scope>NUCLEOTIDE SEQUENCE [LARGE SCALE GENOMIC DNA]</scope>
    <source>
        <strain evidence="2 3">EG49</strain>
    </source>
</reference>
<dbReference type="STRING" id="909613.UO65_1273"/>
<comment type="caution">
    <text evidence="2">The sequence shown here is derived from an EMBL/GenBank/DDBJ whole genome shotgun (WGS) entry which is preliminary data.</text>
</comment>
<dbReference type="Proteomes" id="UP000019277">
    <property type="component" value="Unassembled WGS sequence"/>
</dbReference>
<dbReference type="AlphaFoldDB" id="W7J2T8"/>
<dbReference type="eggNOG" id="ENOG50344XM">
    <property type="taxonomic scope" value="Bacteria"/>
</dbReference>
<dbReference type="RefSeq" id="WP_052020798.1">
    <property type="nucleotide sequence ID" value="NZ_AYXG01000045.1"/>
</dbReference>
<keyword evidence="3" id="KW-1185">Reference proteome</keyword>
<dbReference type="OrthoDB" id="3677240at2"/>